<evidence type="ECO:0000259" key="1">
    <source>
        <dbReference type="Pfam" id="PF00561"/>
    </source>
</evidence>
<dbReference type="GO" id="GO:0016787">
    <property type="term" value="F:hydrolase activity"/>
    <property type="evidence" value="ECO:0007669"/>
    <property type="project" value="UniProtKB-KW"/>
</dbReference>
<dbReference type="EMBL" id="JBKBDE010000012">
    <property type="protein sequence ID" value="MFN6554238.1"/>
    <property type="molecule type" value="Genomic_DNA"/>
</dbReference>
<dbReference type="InterPro" id="IPR029058">
    <property type="entry name" value="AB_hydrolase_fold"/>
</dbReference>
<dbReference type="InterPro" id="IPR000073">
    <property type="entry name" value="AB_hydrolase_1"/>
</dbReference>
<dbReference type="InterPro" id="IPR050228">
    <property type="entry name" value="Carboxylesterase_BioH"/>
</dbReference>
<evidence type="ECO:0000313" key="3">
    <source>
        <dbReference type="Proteomes" id="UP001635817"/>
    </source>
</evidence>
<name>A0ABW9M1S8_9MYCO</name>
<proteinExistence type="predicted"/>
<dbReference type="Gene3D" id="3.40.50.1820">
    <property type="entry name" value="alpha/beta hydrolase"/>
    <property type="match status" value="1"/>
</dbReference>
<dbReference type="PANTHER" id="PTHR43194:SF2">
    <property type="entry name" value="PEROXISOMAL MEMBRANE PROTEIN LPX1"/>
    <property type="match status" value="1"/>
</dbReference>
<gene>
    <name evidence="2" type="ORF">ACK4CP_27865</name>
</gene>
<dbReference type="RefSeq" id="WP_409552521.1">
    <property type="nucleotide sequence ID" value="NZ_JBKBDE010000012.1"/>
</dbReference>
<dbReference type="PANTHER" id="PTHR43194">
    <property type="entry name" value="HYDROLASE ALPHA/BETA FOLD FAMILY"/>
    <property type="match status" value="1"/>
</dbReference>
<reference evidence="2 3" key="1">
    <citation type="submission" date="2024-12" db="EMBL/GenBank/DDBJ databases">
        <title>The coexistence of Mycolicibacterium septicum and Mycolicibacterium nivoides in clinical samples.</title>
        <authorList>
            <person name="Wang C."/>
            <person name="Feng Y."/>
            <person name="Zong Z."/>
        </authorList>
    </citation>
    <scope>NUCLEOTIDE SEQUENCE [LARGE SCALE GENOMIC DNA]</scope>
    <source>
        <strain evidence="2 3">120310</strain>
    </source>
</reference>
<organism evidence="2 3">
    <name type="scientific">Mycolicibacterium septicum</name>
    <dbReference type="NCBI Taxonomy" id="98668"/>
    <lineage>
        <taxon>Bacteria</taxon>
        <taxon>Bacillati</taxon>
        <taxon>Actinomycetota</taxon>
        <taxon>Actinomycetes</taxon>
        <taxon>Mycobacteriales</taxon>
        <taxon>Mycobacteriaceae</taxon>
        <taxon>Mycolicibacterium</taxon>
    </lineage>
</organism>
<evidence type="ECO:0000313" key="2">
    <source>
        <dbReference type="EMBL" id="MFN6554238.1"/>
    </source>
</evidence>
<dbReference type="Proteomes" id="UP001635817">
    <property type="component" value="Unassembled WGS sequence"/>
</dbReference>
<dbReference type="SUPFAM" id="SSF53474">
    <property type="entry name" value="alpha/beta-Hydrolases"/>
    <property type="match status" value="1"/>
</dbReference>
<accession>A0ABW9M1S8</accession>
<keyword evidence="2" id="KW-0378">Hydrolase</keyword>
<keyword evidence="3" id="KW-1185">Reference proteome</keyword>
<feature type="domain" description="AB hydrolase-1" evidence="1">
    <location>
        <begin position="26"/>
        <end position="271"/>
    </location>
</feature>
<comment type="caution">
    <text evidence="2">The sequence shown here is derived from an EMBL/GenBank/DDBJ whole genome shotgun (WGS) entry which is preliminary data.</text>
</comment>
<sequence length="291" mass="31668">MLERVRTGDGLTLAVDCYRCDAPRAAVVLLHGGGQSRHAWDRTARRLQTRGFSVAAYDARGHGDSDWDPEGRYDLDRLGSDLLAVREQIASGLPVVAVGASLGGLTVLGTHLLAPSDLWDAVVLVDVTPRMEMHGARRVVAFMGAHPDGFDDLQAAAEVIAAYNPHRPRPSNLEGLRRVLRQREDGRWVWRWDPAFVSSNFQFLQGDPHDGAADFEQMSSLLVDGARRVTAPTLLVRGLLSDVVSEQTVDDFVELVPHARTVDVSGAGHMIAGDDNDAFTAAVLDFLDDVV</sequence>
<dbReference type="Pfam" id="PF00561">
    <property type="entry name" value="Abhydrolase_1"/>
    <property type="match status" value="1"/>
</dbReference>
<protein>
    <submittedName>
        <fullName evidence="2">Alpha/beta fold hydrolase</fullName>
    </submittedName>
</protein>